<sequence length="367" mass="42063">MDSLSKVVPYAILPSIFQESYFDDEDNTANVHRSIFVLIDNKRYEWNNMFKDHPGAWCVGSSHGFLIFLDNNGCPQLLNPSSNTCIDLPSFPNSLIKHASVKSYSYYAEHLRKTFISKAVLMCSPSPSQYTLAVMYGYPLCKIAFCSNRNASWVELFDAKRCYYDIVFDNNMLYALADDCSIEGWDFSQKVPQKILFVKYPIMEKDKEEETKFPCDKFSSQLYLVIAKGEFLLVERFIGNFVNGDGEVVYEGSNLSYEGYEICPYRTKHFSVYKLDFVKKRWEKIKSLDGGAIFVGANESKFVTANSGCEGNSIYFSDDRWEEMNLDYSYGGHDWGIFNLQNSSVKFLAPDANKMDPPPIWMVPNSN</sequence>
<evidence type="ECO:0000313" key="1">
    <source>
        <dbReference type="EMBL" id="CAJ2654990.1"/>
    </source>
</evidence>
<gene>
    <name evidence="1" type="ORF">MILVUS5_LOCUS22018</name>
</gene>
<comment type="caution">
    <text evidence="1">The sequence shown here is derived from an EMBL/GenBank/DDBJ whole genome shotgun (WGS) entry which is preliminary data.</text>
</comment>
<proteinExistence type="predicted"/>
<reference evidence="1" key="1">
    <citation type="submission" date="2023-10" db="EMBL/GenBank/DDBJ databases">
        <authorList>
            <person name="Rodriguez Cubillos JULIANA M."/>
            <person name="De Vega J."/>
        </authorList>
    </citation>
    <scope>NUCLEOTIDE SEQUENCE</scope>
</reference>
<dbReference type="Proteomes" id="UP001177021">
    <property type="component" value="Unassembled WGS sequence"/>
</dbReference>
<organism evidence="1 2">
    <name type="scientific">Trifolium pratense</name>
    <name type="common">Red clover</name>
    <dbReference type="NCBI Taxonomy" id="57577"/>
    <lineage>
        <taxon>Eukaryota</taxon>
        <taxon>Viridiplantae</taxon>
        <taxon>Streptophyta</taxon>
        <taxon>Embryophyta</taxon>
        <taxon>Tracheophyta</taxon>
        <taxon>Spermatophyta</taxon>
        <taxon>Magnoliopsida</taxon>
        <taxon>eudicotyledons</taxon>
        <taxon>Gunneridae</taxon>
        <taxon>Pentapetalae</taxon>
        <taxon>rosids</taxon>
        <taxon>fabids</taxon>
        <taxon>Fabales</taxon>
        <taxon>Fabaceae</taxon>
        <taxon>Papilionoideae</taxon>
        <taxon>50 kb inversion clade</taxon>
        <taxon>NPAAA clade</taxon>
        <taxon>Hologalegina</taxon>
        <taxon>IRL clade</taxon>
        <taxon>Trifolieae</taxon>
        <taxon>Trifolium</taxon>
    </lineage>
</organism>
<evidence type="ECO:0000313" key="2">
    <source>
        <dbReference type="Proteomes" id="UP001177021"/>
    </source>
</evidence>
<accession>A0ACB0KCE0</accession>
<protein>
    <submittedName>
        <fullName evidence="1">Uncharacterized protein</fullName>
    </submittedName>
</protein>
<dbReference type="EMBL" id="CASHSV030000206">
    <property type="protein sequence ID" value="CAJ2654990.1"/>
    <property type="molecule type" value="Genomic_DNA"/>
</dbReference>
<keyword evidence="2" id="KW-1185">Reference proteome</keyword>
<name>A0ACB0KCE0_TRIPR</name>